<gene>
    <name evidence="5" type="ORF">MCUN1_003259</name>
</gene>
<dbReference type="PANTHER" id="PTHR13501:SF8">
    <property type="entry name" value="LARGE RIBOSOMAL SUBUNIT PROTEIN UL22M"/>
    <property type="match status" value="1"/>
</dbReference>
<name>A0AAF0EWL7_9BASI</name>
<reference evidence="5" key="1">
    <citation type="submission" date="2023-03" db="EMBL/GenBank/DDBJ databases">
        <title>Mating type loci evolution in Malassezia.</title>
        <authorList>
            <person name="Coelho M.A."/>
        </authorList>
    </citation>
    <scope>NUCLEOTIDE SEQUENCE</scope>
    <source>
        <strain evidence="5">CBS 11721</strain>
    </source>
</reference>
<dbReference type="GO" id="GO:0006412">
    <property type="term" value="P:translation"/>
    <property type="evidence" value="ECO:0007669"/>
    <property type="project" value="InterPro"/>
</dbReference>
<organism evidence="5 6">
    <name type="scientific">Malassezia cuniculi</name>
    <dbReference type="NCBI Taxonomy" id="948313"/>
    <lineage>
        <taxon>Eukaryota</taxon>
        <taxon>Fungi</taxon>
        <taxon>Dikarya</taxon>
        <taxon>Basidiomycota</taxon>
        <taxon>Ustilaginomycotina</taxon>
        <taxon>Malasseziomycetes</taxon>
        <taxon>Malasseziales</taxon>
        <taxon>Malasseziaceae</taxon>
        <taxon>Malassezia</taxon>
    </lineage>
</organism>
<dbReference type="EMBL" id="CP119880">
    <property type="protein sequence ID" value="WFD36380.1"/>
    <property type="molecule type" value="Genomic_DNA"/>
</dbReference>
<dbReference type="InterPro" id="IPR047867">
    <property type="entry name" value="Ribosomal_uL22_bac/org-type"/>
</dbReference>
<dbReference type="InterPro" id="IPR036394">
    <property type="entry name" value="Ribosomal_uL22_sf"/>
</dbReference>
<evidence type="ECO:0000313" key="6">
    <source>
        <dbReference type="Proteomes" id="UP001219933"/>
    </source>
</evidence>
<sequence>MLHRALATAALAARVAPRMTVRAPIHTSAVRLGFWDNVLPLIQGNRRERQLQRKQGGLLPEDYERIREDDRRNAMLASQSSDGEALIDDTLDLPEFRGSESTEKAAAAKREKRLLRKRWGGLDAPGGVEKAEHKYSTAMFRISHRKLNLLARQISGKPIGFAILQMEFSAKRAARRVRSTLALARDHAEAKGMDANTLVVSEAWVTKGKYIKRVEIKGRARYGLITHPQARLNIVLRPGKTHEQVDEERIEKARRHVRSIGSGGLVRTNRRIINGFQRPGWAW</sequence>
<dbReference type="Proteomes" id="UP001219933">
    <property type="component" value="Chromosome 4"/>
</dbReference>
<dbReference type="Pfam" id="PF00237">
    <property type="entry name" value="Ribosomal_L22"/>
    <property type="match status" value="1"/>
</dbReference>
<dbReference type="GO" id="GO:0005762">
    <property type="term" value="C:mitochondrial large ribosomal subunit"/>
    <property type="evidence" value="ECO:0007669"/>
    <property type="project" value="TreeGrafter"/>
</dbReference>
<proteinExistence type="inferred from homology"/>
<dbReference type="GO" id="GO:0003735">
    <property type="term" value="F:structural constituent of ribosome"/>
    <property type="evidence" value="ECO:0007669"/>
    <property type="project" value="InterPro"/>
</dbReference>
<keyword evidence="3 4" id="KW-0687">Ribonucleoprotein</keyword>
<evidence type="ECO:0008006" key="7">
    <source>
        <dbReference type="Google" id="ProtNLM"/>
    </source>
</evidence>
<evidence type="ECO:0000256" key="4">
    <source>
        <dbReference type="RuleBase" id="RU004005"/>
    </source>
</evidence>
<keyword evidence="2 4" id="KW-0689">Ribosomal protein</keyword>
<evidence type="ECO:0000256" key="1">
    <source>
        <dbReference type="ARBA" id="ARBA00009451"/>
    </source>
</evidence>
<dbReference type="SUPFAM" id="SSF54843">
    <property type="entry name" value="Ribosomal protein L22"/>
    <property type="match status" value="1"/>
</dbReference>
<dbReference type="PANTHER" id="PTHR13501">
    <property type="entry name" value="CHLOROPLAST 50S RIBOSOMAL PROTEIN L22-RELATED"/>
    <property type="match status" value="1"/>
</dbReference>
<evidence type="ECO:0000313" key="5">
    <source>
        <dbReference type="EMBL" id="WFD36380.1"/>
    </source>
</evidence>
<dbReference type="Gene3D" id="3.90.470.10">
    <property type="entry name" value="Ribosomal protein L22/L17"/>
    <property type="match status" value="1"/>
</dbReference>
<evidence type="ECO:0000256" key="3">
    <source>
        <dbReference type="ARBA" id="ARBA00023274"/>
    </source>
</evidence>
<comment type="similarity">
    <text evidence="1 4">Belongs to the universal ribosomal protein uL22 family.</text>
</comment>
<accession>A0AAF0EWL7</accession>
<evidence type="ECO:0000256" key="2">
    <source>
        <dbReference type="ARBA" id="ARBA00022980"/>
    </source>
</evidence>
<protein>
    <recommendedName>
        <fullName evidence="7">50S ribosomal protein L22</fullName>
    </recommendedName>
</protein>
<dbReference type="AlphaFoldDB" id="A0AAF0EWL7"/>
<keyword evidence="6" id="KW-1185">Reference proteome</keyword>
<dbReference type="InterPro" id="IPR001063">
    <property type="entry name" value="Ribosomal_uL22"/>
</dbReference>